<organism evidence="2 3">
    <name type="scientific">Trifolium medium</name>
    <dbReference type="NCBI Taxonomy" id="97028"/>
    <lineage>
        <taxon>Eukaryota</taxon>
        <taxon>Viridiplantae</taxon>
        <taxon>Streptophyta</taxon>
        <taxon>Embryophyta</taxon>
        <taxon>Tracheophyta</taxon>
        <taxon>Spermatophyta</taxon>
        <taxon>Magnoliopsida</taxon>
        <taxon>eudicotyledons</taxon>
        <taxon>Gunneridae</taxon>
        <taxon>Pentapetalae</taxon>
        <taxon>rosids</taxon>
        <taxon>fabids</taxon>
        <taxon>Fabales</taxon>
        <taxon>Fabaceae</taxon>
        <taxon>Papilionoideae</taxon>
        <taxon>50 kb inversion clade</taxon>
        <taxon>NPAAA clade</taxon>
        <taxon>Hologalegina</taxon>
        <taxon>IRL clade</taxon>
        <taxon>Trifolieae</taxon>
        <taxon>Trifolium</taxon>
    </lineage>
</organism>
<comment type="caution">
    <text evidence="2">The sequence shown here is derived from an EMBL/GenBank/DDBJ whole genome shotgun (WGS) entry which is preliminary data.</text>
</comment>
<evidence type="ECO:0000313" key="3">
    <source>
        <dbReference type="Proteomes" id="UP000265520"/>
    </source>
</evidence>
<name>A0A392TEM8_9FABA</name>
<protein>
    <submittedName>
        <fullName evidence="2">Uncharacterized protein</fullName>
    </submittedName>
</protein>
<evidence type="ECO:0000256" key="1">
    <source>
        <dbReference type="SAM" id="MobiDB-lite"/>
    </source>
</evidence>
<dbReference type="AlphaFoldDB" id="A0A392TEM8"/>
<evidence type="ECO:0000313" key="2">
    <source>
        <dbReference type="EMBL" id="MCI58680.1"/>
    </source>
</evidence>
<dbReference type="Proteomes" id="UP000265520">
    <property type="component" value="Unassembled WGS sequence"/>
</dbReference>
<dbReference type="EMBL" id="LXQA010550116">
    <property type="protein sequence ID" value="MCI58680.1"/>
    <property type="molecule type" value="Genomic_DNA"/>
</dbReference>
<proteinExistence type="predicted"/>
<sequence>MAEELPQPSTSNPRPDYSWVADEPMNTVSMYAERWNDIPEEMFTDISASEDFEIRIPGLTRRICTVWGGALSQCMRSHFSRWATGCH</sequence>
<reference evidence="2 3" key="1">
    <citation type="journal article" date="2018" name="Front. Plant Sci.">
        <title>Red Clover (Trifolium pratense) and Zigzag Clover (T. medium) - A Picture of Genomic Similarities and Differences.</title>
        <authorList>
            <person name="Dluhosova J."/>
            <person name="Istvanek J."/>
            <person name="Nedelnik J."/>
            <person name="Repkova J."/>
        </authorList>
    </citation>
    <scope>NUCLEOTIDE SEQUENCE [LARGE SCALE GENOMIC DNA]</scope>
    <source>
        <strain evidence="3">cv. 10/8</strain>
        <tissue evidence="2">Leaf</tissue>
    </source>
</reference>
<feature type="region of interest" description="Disordered" evidence="1">
    <location>
        <begin position="1"/>
        <end position="20"/>
    </location>
</feature>
<keyword evidence="3" id="KW-1185">Reference proteome</keyword>
<feature type="non-terminal residue" evidence="2">
    <location>
        <position position="87"/>
    </location>
</feature>
<accession>A0A392TEM8</accession>